<sequence>MKCRISINLSLINVEVVATIVNRFCFYCGLFLFSFFFFSLLFCLFFFFLFIYFQRNVIKIFTLINVLF</sequence>
<evidence type="ECO:0000256" key="1">
    <source>
        <dbReference type="SAM" id="Phobius"/>
    </source>
</evidence>
<gene>
    <name evidence="2" type="ORF">DS834_01835</name>
</gene>
<evidence type="ECO:0000313" key="3">
    <source>
        <dbReference type="Proteomes" id="UP000283380"/>
    </source>
</evidence>
<dbReference type="Proteomes" id="UP000283380">
    <property type="component" value="Unassembled WGS sequence"/>
</dbReference>
<evidence type="ECO:0000313" key="2">
    <source>
        <dbReference type="EMBL" id="RHW52657.1"/>
    </source>
</evidence>
<organism evidence="2 3">
    <name type="scientific">Lactobacillus bombicola</name>
    <dbReference type="NCBI Taxonomy" id="1505723"/>
    <lineage>
        <taxon>Bacteria</taxon>
        <taxon>Bacillati</taxon>
        <taxon>Bacillota</taxon>
        <taxon>Bacilli</taxon>
        <taxon>Lactobacillales</taxon>
        <taxon>Lactobacillaceae</taxon>
        <taxon>Lactobacillus</taxon>
    </lineage>
</organism>
<comment type="caution">
    <text evidence="2">The sequence shown here is derived from an EMBL/GenBank/DDBJ whole genome shotgun (WGS) entry which is preliminary data.</text>
</comment>
<keyword evidence="1" id="KW-1133">Transmembrane helix</keyword>
<name>A0ABX9LW20_9LACO</name>
<keyword evidence="3" id="KW-1185">Reference proteome</keyword>
<keyword evidence="1" id="KW-0812">Transmembrane</keyword>
<feature type="transmembrane region" description="Helical" evidence="1">
    <location>
        <begin position="7"/>
        <end position="24"/>
    </location>
</feature>
<dbReference type="EMBL" id="QOCU01000002">
    <property type="protein sequence ID" value="RHW52657.1"/>
    <property type="molecule type" value="Genomic_DNA"/>
</dbReference>
<accession>A0ABX9LW20</accession>
<protein>
    <submittedName>
        <fullName evidence="2">Uncharacterized protein</fullName>
    </submittedName>
</protein>
<keyword evidence="1" id="KW-0472">Membrane</keyword>
<feature type="transmembrane region" description="Helical" evidence="1">
    <location>
        <begin position="30"/>
        <end position="53"/>
    </location>
</feature>
<proteinExistence type="predicted"/>
<reference evidence="2 3" key="1">
    <citation type="submission" date="2018-07" db="EMBL/GenBank/DDBJ databases">
        <title>Genome sequences of six Lactobacillus spp. isolated from bumble bee guts.</title>
        <authorList>
            <person name="Motta E.V.S."/>
            <person name="Moran N.A."/>
        </authorList>
    </citation>
    <scope>NUCLEOTIDE SEQUENCE [LARGE SCALE GENOMIC DNA]</scope>
    <source>
        <strain evidence="2 3">BI-4G</strain>
    </source>
</reference>